<keyword evidence="2" id="KW-0808">Transferase</keyword>
<dbReference type="SUPFAM" id="SSF55729">
    <property type="entry name" value="Acyl-CoA N-acyltransferases (Nat)"/>
    <property type="match status" value="1"/>
</dbReference>
<sequence length="155" mass="17245">MQAEDHPRLAALFEHAVRQAAPEHYTPQQVEAWAVGARSPAFVNELTISRGWVAWLGQEPVGFVTVTKDAHLGLLYVAPAYQRRGFGEHLVTEAIAYARHQGFPALQTEASLLSLGLFLKLGFQVTAIEQVRRGSVLFSRHRLRYRLSSPVGSLQ</sequence>
<dbReference type="PANTHER" id="PTHR43451:SF1">
    <property type="entry name" value="ACETYLTRANSFERASE"/>
    <property type="match status" value="1"/>
</dbReference>
<name>N9TWR0_9GAMM</name>
<dbReference type="InterPro" id="IPR016181">
    <property type="entry name" value="Acyl_CoA_acyltransferase"/>
</dbReference>
<protein>
    <submittedName>
        <fullName evidence="2">Acetyltransferase</fullName>
    </submittedName>
</protein>
<feature type="domain" description="N-acetyltransferase" evidence="1">
    <location>
        <begin position="1"/>
        <end position="144"/>
    </location>
</feature>
<dbReference type="InterPro" id="IPR000182">
    <property type="entry name" value="GNAT_dom"/>
</dbReference>
<dbReference type="Gene3D" id="3.40.630.30">
    <property type="match status" value="1"/>
</dbReference>
<comment type="caution">
    <text evidence="2">The sequence shown here is derived from an EMBL/GenBank/DDBJ whole genome shotgun (WGS) entry which is preliminary data.</text>
</comment>
<reference evidence="2 3" key="1">
    <citation type="journal article" date="2013" name="Genome Announc.">
        <title>Draft Genome Sequence of the Aeromonas diversa Type Strain.</title>
        <authorList>
            <person name="Farfan M."/>
            <person name="Spataro N."/>
            <person name="Sanglas A."/>
            <person name="Albarral V."/>
            <person name="Loren J.G."/>
            <person name="Bosch E."/>
            <person name="Fuste M.C."/>
        </authorList>
    </citation>
    <scope>NUCLEOTIDE SEQUENCE [LARGE SCALE GENOMIC DNA]</scope>
    <source>
        <strain evidence="2 3">2478-85</strain>
    </source>
</reference>
<dbReference type="Proteomes" id="UP000023775">
    <property type="component" value="Unassembled WGS sequence"/>
</dbReference>
<dbReference type="PANTHER" id="PTHR43451">
    <property type="entry name" value="ACETYLTRANSFERASE (GNAT) FAMILY PROTEIN"/>
    <property type="match status" value="1"/>
</dbReference>
<dbReference type="CDD" id="cd04301">
    <property type="entry name" value="NAT_SF"/>
    <property type="match status" value="1"/>
</dbReference>
<evidence type="ECO:0000259" key="1">
    <source>
        <dbReference type="PROSITE" id="PS51186"/>
    </source>
</evidence>
<dbReference type="EMBL" id="APVG01000067">
    <property type="protein sequence ID" value="ENY70569.1"/>
    <property type="molecule type" value="Genomic_DNA"/>
</dbReference>
<evidence type="ECO:0000313" key="2">
    <source>
        <dbReference type="EMBL" id="ENY70569.1"/>
    </source>
</evidence>
<dbReference type="Pfam" id="PF13673">
    <property type="entry name" value="Acetyltransf_10"/>
    <property type="match status" value="1"/>
</dbReference>
<accession>N9TWR0</accession>
<dbReference type="PROSITE" id="PS51186">
    <property type="entry name" value="GNAT"/>
    <property type="match status" value="1"/>
</dbReference>
<dbReference type="AlphaFoldDB" id="N9TWR0"/>
<dbReference type="PATRIC" id="fig|1268237.3.peg.3477"/>
<dbReference type="eggNOG" id="COG0454">
    <property type="taxonomic scope" value="Bacteria"/>
</dbReference>
<gene>
    <name evidence="2" type="ORF">G114_17711</name>
</gene>
<evidence type="ECO:0000313" key="3">
    <source>
        <dbReference type="Proteomes" id="UP000023775"/>
    </source>
</evidence>
<dbReference type="GO" id="GO:0016747">
    <property type="term" value="F:acyltransferase activity, transferring groups other than amino-acyl groups"/>
    <property type="evidence" value="ECO:0007669"/>
    <property type="project" value="InterPro"/>
</dbReference>
<organism evidence="2 3">
    <name type="scientific">Aeromonas diversa CDC 2478-85</name>
    <dbReference type="NCBI Taxonomy" id="1268237"/>
    <lineage>
        <taxon>Bacteria</taxon>
        <taxon>Pseudomonadati</taxon>
        <taxon>Pseudomonadota</taxon>
        <taxon>Gammaproteobacteria</taxon>
        <taxon>Aeromonadales</taxon>
        <taxon>Aeromonadaceae</taxon>
        <taxon>Aeromonas</taxon>
    </lineage>
</organism>
<keyword evidence="3" id="KW-1185">Reference proteome</keyword>
<dbReference type="InterPro" id="IPR052564">
    <property type="entry name" value="N-acetyltrans/Recomb-assoc"/>
</dbReference>
<proteinExistence type="predicted"/>